<evidence type="ECO:0000256" key="1">
    <source>
        <dbReference type="SAM" id="MobiDB-lite"/>
    </source>
</evidence>
<keyword evidence="3" id="KW-1185">Reference proteome</keyword>
<accession>A0ABR2TU49</accession>
<evidence type="ECO:0000313" key="3">
    <source>
        <dbReference type="Proteomes" id="UP001396334"/>
    </source>
</evidence>
<sequence length="141" mass="14633">MADTTHQPVRSRAVPLVPKSVETDANCLCPSPPTVAPSSPPANIVVAAPVCPVAHEDQPHGVNCESSSIEVMPDIVPAPLHTSASGIVSQDNPMYSSSDVGSEQHSIQPDHISDSSNSASVDDIVPGSSLQHTSNTYNMVT</sequence>
<proteinExistence type="predicted"/>
<dbReference type="EMBL" id="JBBPBN010000004">
    <property type="protein sequence ID" value="KAK9040789.1"/>
    <property type="molecule type" value="Genomic_DNA"/>
</dbReference>
<feature type="compositionally biased region" description="Polar residues" evidence="1">
    <location>
        <begin position="83"/>
        <end position="107"/>
    </location>
</feature>
<comment type="caution">
    <text evidence="2">The sequence shown here is derived from an EMBL/GenBank/DDBJ whole genome shotgun (WGS) entry which is preliminary data.</text>
</comment>
<organism evidence="2 3">
    <name type="scientific">Hibiscus sabdariffa</name>
    <name type="common">roselle</name>
    <dbReference type="NCBI Taxonomy" id="183260"/>
    <lineage>
        <taxon>Eukaryota</taxon>
        <taxon>Viridiplantae</taxon>
        <taxon>Streptophyta</taxon>
        <taxon>Embryophyta</taxon>
        <taxon>Tracheophyta</taxon>
        <taxon>Spermatophyta</taxon>
        <taxon>Magnoliopsida</taxon>
        <taxon>eudicotyledons</taxon>
        <taxon>Gunneridae</taxon>
        <taxon>Pentapetalae</taxon>
        <taxon>rosids</taxon>
        <taxon>malvids</taxon>
        <taxon>Malvales</taxon>
        <taxon>Malvaceae</taxon>
        <taxon>Malvoideae</taxon>
        <taxon>Hibiscus</taxon>
    </lineage>
</organism>
<dbReference type="Proteomes" id="UP001396334">
    <property type="component" value="Unassembled WGS sequence"/>
</dbReference>
<name>A0ABR2TU49_9ROSI</name>
<evidence type="ECO:0000313" key="2">
    <source>
        <dbReference type="EMBL" id="KAK9040789.1"/>
    </source>
</evidence>
<reference evidence="2 3" key="1">
    <citation type="journal article" date="2024" name="G3 (Bethesda)">
        <title>Genome assembly of Hibiscus sabdariffa L. provides insights into metabolisms of medicinal natural products.</title>
        <authorList>
            <person name="Kim T."/>
        </authorList>
    </citation>
    <scope>NUCLEOTIDE SEQUENCE [LARGE SCALE GENOMIC DNA]</scope>
    <source>
        <strain evidence="2">TK-2024</strain>
        <tissue evidence="2">Old leaves</tissue>
    </source>
</reference>
<gene>
    <name evidence="2" type="ORF">V6N11_015929</name>
</gene>
<protein>
    <submittedName>
        <fullName evidence="2">Uncharacterized protein</fullName>
    </submittedName>
</protein>
<feature type="region of interest" description="Disordered" evidence="1">
    <location>
        <begin position="83"/>
        <end position="121"/>
    </location>
</feature>